<accession>A0ABS8SCV4</accession>
<dbReference type="EMBL" id="JACEIK010000418">
    <property type="protein sequence ID" value="MCD7456696.1"/>
    <property type="molecule type" value="Genomic_DNA"/>
</dbReference>
<feature type="region of interest" description="Disordered" evidence="1">
    <location>
        <begin position="1"/>
        <end position="22"/>
    </location>
</feature>
<evidence type="ECO:0000313" key="2">
    <source>
        <dbReference type="EMBL" id="MCD7456696.1"/>
    </source>
</evidence>
<dbReference type="Proteomes" id="UP000823775">
    <property type="component" value="Unassembled WGS sequence"/>
</dbReference>
<organism evidence="2 3">
    <name type="scientific">Datura stramonium</name>
    <name type="common">Jimsonweed</name>
    <name type="synonym">Common thornapple</name>
    <dbReference type="NCBI Taxonomy" id="4076"/>
    <lineage>
        <taxon>Eukaryota</taxon>
        <taxon>Viridiplantae</taxon>
        <taxon>Streptophyta</taxon>
        <taxon>Embryophyta</taxon>
        <taxon>Tracheophyta</taxon>
        <taxon>Spermatophyta</taxon>
        <taxon>Magnoliopsida</taxon>
        <taxon>eudicotyledons</taxon>
        <taxon>Gunneridae</taxon>
        <taxon>Pentapetalae</taxon>
        <taxon>asterids</taxon>
        <taxon>lamiids</taxon>
        <taxon>Solanales</taxon>
        <taxon>Solanaceae</taxon>
        <taxon>Solanoideae</taxon>
        <taxon>Datureae</taxon>
        <taxon>Datura</taxon>
    </lineage>
</organism>
<sequence>ENVMESYPKGANKEGSGHGSIGGRVSGKFWQRMACSMRLGLNLKKLKLSSGSGVTRHRLPRIEVQTEEKCRALHFTNLGEFSGALRYRCLDREKFDERLGVIEGVARQSLSGA</sequence>
<comment type="caution">
    <text evidence="2">The sequence shown here is derived from an EMBL/GenBank/DDBJ whole genome shotgun (WGS) entry which is preliminary data.</text>
</comment>
<reference evidence="2 3" key="1">
    <citation type="journal article" date="2021" name="BMC Genomics">
        <title>Datura genome reveals duplications of psychoactive alkaloid biosynthetic genes and high mutation rate following tissue culture.</title>
        <authorList>
            <person name="Rajewski A."/>
            <person name="Carter-House D."/>
            <person name="Stajich J."/>
            <person name="Litt A."/>
        </authorList>
    </citation>
    <scope>NUCLEOTIDE SEQUENCE [LARGE SCALE GENOMIC DNA]</scope>
    <source>
        <strain evidence="2">AR-01</strain>
    </source>
</reference>
<keyword evidence="3" id="KW-1185">Reference proteome</keyword>
<feature type="non-terminal residue" evidence="2">
    <location>
        <position position="1"/>
    </location>
</feature>
<proteinExistence type="predicted"/>
<gene>
    <name evidence="2" type="ORF">HAX54_032779</name>
</gene>
<name>A0ABS8SCV4_DATST</name>
<evidence type="ECO:0000256" key="1">
    <source>
        <dbReference type="SAM" id="MobiDB-lite"/>
    </source>
</evidence>
<protein>
    <submittedName>
        <fullName evidence="2">Uncharacterized protein</fullName>
    </submittedName>
</protein>
<evidence type="ECO:0000313" key="3">
    <source>
        <dbReference type="Proteomes" id="UP000823775"/>
    </source>
</evidence>